<protein>
    <submittedName>
        <fullName evidence="1">Uncharacterized protein</fullName>
    </submittedName>
</protein>
<accession>A0A1R1PFI7</accession>
<evidence type="ECO:0000313" key="2">
    <source>
        <dbReference type="Proteomes" id="UP000188320"/>
    </source>
</evidence>
<evidence type="ECO:0000313" key="1">
    <source>
        <dbReference type="EMBL" id="OMH79731.1"/>
    </source>
</evidence>
<comment type="caution">
    <text evidence="1">The sequence shown here is derived from an EMBL/GenBank/DDBJ whole genome shotgun (WGS) entry which is preliminary data.</text>
</comment>
<sequence>MILTLSSSFTCSLLSVKCPKSSIAPGYPIVNPFSSVPLAPGLYLPWFGFATQLPNSTPPSPIPEEIPPPSL</sequence>
<dbReference type="Proteomes" id="UP000188320">
    <property type="component" value="Unassembled WGS sequence"/>
</dbReference>
<dbReference type="AlphaFoldDB" id="A0A1R1PFI7"/>
<name>A0A1R1PFI7_ZANCU</name>
<organism evidence="1 2">
    <name type="scientific">Zancudomyces culisetae</name>
    <name type="common">Gut fungus</name>
    <name type="synonym">Smittium culisetae</name>
    <dbReference type="NCBI Taxonomy" id="1213189"/>
    <lineage>
        <taxon>Eukaryota</taxon>
        <taxon>Fungi</taxon>
        <taxon>Fungi incertae sedis</taxon>
        <taxon>Zoopagomycota</taxon>
        <taxon>Kickxellomycotina</taxon>
        <taxon>Harpellomycetes</taxon>
        <taxon>Harpellales</taxon>
        <taxon>Legeriomycetaceae</taxon>
        <taxon>Zancudomyces</taxon>
    </lineage>
</organism>
<keyword evidence="2" id="KW-1185">Reference proteome</keyword>
<proteinExistence type="predicted"/>
<reference evidence="2" key="1">
    <citation type="submission" date="2017-01" db="EMBL/GenBank/DDBJ databases">
        <authorList>
            <person name="Wang Y."/>
            <person name="White M."/>
            <person name="Kvist S."/>
            <person name="Moncalvo J.-M."/>
        </authorList>
    </citation>
    <scope>NUCLEOTIDE SEQUENCE [LARGE SCALE GENOMIC DNA]</scope>
    <source>
        <strain evidence="2">COL-18-3</strain>
    </source>
</reference>
<gene>
    <name evidence="1" type="ORF">AX774_g6852</name>
</gene>
<dbReference type="EMBL" id="LSSK01001436">
    <property type="protein sequence ID" value="OMH79731.1"/>
    <property type="molecule type" value="Genomic_DNA"/>
</dbReference>